<dbReference type="KEGG" id="bqy:MUS_1359"/>
<dbReference type="HOGENOM" id="CLU_3164162_0_0_9"/>
<gene>
    <name evidence="1" type="ORF">MUS_1359</name>
</gene>
<dbReference type="AlphaFoldDB" id="I2C404"/>
<dbReference type="EMBL" id="CP003332">
    <property type="protein sequence ID" value="AFJ61378.1"/>
    <property type="molecule type" value="Genomic_DNA"/>
</dbReference>
<reference evidence="1 2" key="1">
    <citation type="journal article" date="2012" name="J. Biotechnol.">
        <title>Genome sequence of the plant growth promoting strain Bacillus amyloliquefaciens subsp. plantarum B9601-Y2 and expression of mersacidin and other secondary metabolites.</title>
        <authorList>
            <person name="He P."/>
            <person name="Hao K."/>
            <person name="Blom J."/>
            <person name="Ruckert C."/>
            <person name="Vater J."/>
            <person name="Mao Z."/>
            <person name="Wu Y."/>
            <person name="Hou M."/>
            <person name="He P."/>
            <person name="He Y."/>
            <person name="Borriss R."/>
        </authorList>
    </citation>
    <scope>NUCLEOTIDE SEQUENCE [LARGE SCALE GENOMIC DNA]</scope>
    <source>
        <strain evidence="1">Y2</strain>
    </source>
</reference>
<dbReference type="PATRIC" id="fig|1126211.3.peg.1286"/>
<protein>
    <submittedName>
        <fullName evidence="1">Uncharacterized protein</fullName>
    </submittedName>
</protein>
<sequence>MFAFKTVFFPSQKQKPLSFRENNKIRKFILFVFQQLGFTIWKIVFSS</sequence>
<dbReference type="Proteomes" id="UP000002878">
    <property type="component" value="Chromosome"/>
</dbReference>
<evidence type="ECO:0000313" key="1">
    <source>
        <dbReference type="EMBL" id="AFJ61378.1"/>
    </source>
</evidence>
<accession>I2C404</accession>
<organism evidence="1 2">
    <name type="scientific">Bacillus amyloliquefaciens (strain Y2)</name>
    <name type="common">Bacillus amyloliquefaciens subsp. plantarum (strain B9601-Y2)</name>
    <dbReference type="NCBI Taxonomy" id="1155777"/>
    <lineage>
        <taxon>Bacteria</taxon>
        <taxon>Bacillati</taxon>
        <taxon>Bacillota</taxon>
        <taxon>Bacilli</taxon>
        <taxon>Bacillales</taxon>
        <taxon>Bacillaceae</taxon>
        <taxon>Bacillus</taxon>
        <taxon>Bacillus amyloliquefaciens group</taxon>
    </lineage>
</organism>
<evidence type="ECO:0000313" key="2">
    <source>
        <dbReference type="Proteomes" id="UP000002878"/>
    </source>
</evidence>
<proteinExistence type="predicted"/>
<name>I2C404_BACAY</name>